<dbReference type="SMART" id="SM00267">
    <property type="entry name" value="GGDEF"/>
    <property type="match status" value="1"/>
</dbReference>
<accession>A0A410PXX1</accession>
<dbReference type="Gene3D" id="3.30.70.270">
    <property type="match status" value="1"/>
</dbReference>
<evidence type="ECO:0000259" key="1">
    <source>
        <dbReference type="PROSITE" id="PS50887"/>
    </source>
</evidence>
<dbReference type="EMBL" id="CP035281">
    <property type="protein sequence ID" value="QAT43690.1"/>
    <property type="molecule type" value="Genomic_DNA"/>
</dbReference>
<dbReference type="Proteomes" id="UP000287601">
    <property type="component" value="Chromosome"/>
</dbReference>
<evidence type="ECO:0000313" key="3">
    <source>
        <dbReference type="Proteomes" id="UP000287601"/>
    </source>
</evidence>
<dbReference type="AlphaFoldDB" id="A0A410PXX1"/>
<dbReference type="OrthoDB" id="9804747at2"/>
<dbReference type="PANTHER" id="PTHR45138:SF9">
    <property type="entry name" value="DIGUANYLATE CYCLASE DGCM-RELATED"/>
    <property type="match status" value="1"/>
</dbReference>
<dbReference type="InterPro" id="IPR050469">
    <property type="entry name" value="Diguanylate_Cyclase"/>
</dbReference>
<dbReference type="RefSeq" id="WP_128746467.1">
    <property type="nucleotide sequence ID" value="NZ_CP035281.1"/>
</dbReference>
<feature type="domain" description="GGDEF" evidence="1">
    <location>
        <begin position="165"/>
        <end position="292"/>
    </location>
</feature>
<dbReference type="InterPro" id="IPR029787">
    <property type="entry name" value="Nucleotide_cyclase"/>
</dbReference>
<reference evidence="2 3" key="1">
    <citation type="submission" date="2019-01" db="EMBL/GenBank/DDBJ databases">
        <title>Draft genomes of a novel of Aminipila strains.</title>
        <authorList>
            <person name="Ma S."/>
        </authorList>
    </citation>
    <scope>NUCLEOTIDE SEQUENCE [LARGE SCALE GENOMIC DNA]</scope>
    <source>
        <strain evidence="3">JN-39</strain>
    </source>
</reference>
<dbReference type="CDD" id="cd01949">
    <property type="entry name" value="GGDEF"/>
    <property type="match status" value="1"/>
</dbReference>
<dbReference type="Pfam" id="PF00990">
    <property type="entry name" value="GGDEF"/>
    <property type="match status" value="1"/>
</dbReference>
<proteinExistence type="predicted"/>
<sequence length="292" mass="33397">MAERIALDKLEQNLVFFNKMYDAVRLVDPVHKKVLEYRDRSMGKTSRICYDYWGNGGICDNCISVRAHCENKSYIKLEQDQDAIMLVTAIPIETDDTAAVLELFKNATDSMMIGTGNYNDGKEMRHIIYDMNNMIIRDHLTSLYNRRFVDDRLPVDIVKATVAEQPLSTIFIDIDNMKTINDTYGHITGDLVLKQVAAAVQNSIRADLDWAARYGGDEFIVCLNNMEEDEVLRIAERIRSNISSIEVPIQNEKIRITASLGVQTMSQSSFTAEEMIRRADEKMYQEKKDGKN</sequence>
<keyword evidence="3" id="KW-1185">Reference proteome</keyword>
<dbReference type="GO" id="GO:0052621">
    <property type="term" value="F:diguanylate cyclase activity"/>
    <property type="evidence" value="ECO:0007669"/>
    <property type="project" value="TreeGrafter"/>
</dbReference>
<evidence type="ECO:0000313" key="2">
    <source>
        <dbReference type="EMBL" id="QAT43690.1"/>
    </source>
</evidence>
<dbReference type="NCBIfam" id="TIGR00254">
    <property type="entry name" value="GGDEF"/>
    <property type="match status" value="1"/>
</dbReference>
<dbReference type="PROSITE" id="PS50887">
    <property type="entry name" value="GGDEF"/>
    <property type="match status" value="1"/>
</dbReference>
<name>A0A410PXX1_9FIRM</name>
<dbReference type="InterPro" id="IPR043128">
    <property type="entry name" value="Rev_trsase/Diguanyl_cyclase"/>
</dbReference>
<dbReference type="KEGG" id="amij:EQM06_10905"/>
<gene>
    <name evidence="2" type="ORF">EQM06_10905</name>
</gene>
<dbReference type="PANTHER" id="PTHR45138">
    <property type="entry name" value="REGULATORY COMPONENTS OF SENSORY TRANSDUCTION SYSTEM"/>
    <property type="match status" value="1"/>
</dbReference>
<protein>
    <submittedName>
        <fullName evidence="2">GGDEF domain-containing protein</fullName>
    </submittedName>
</protein>
<dbReference type="FunFam" id="3.30.70.270:FF:000001">
    <property type="entry name" value="Diguanylate cyclase domain protein"/>
    <property type="match status" value="1"/>
</dbReference>
<dbReference type="SUPFAM" id="SSF55073">
    <property type="entry name" value="Nucleotide cyclase"/>
    <property type="match status" value="1"/>
</dbReference>
<organism evidence="2 3">
    <name type="scientific">Aminipila luticellarii</name>
    <dbReference type="NCBI Taxonomy" id="2507160"/>
    <lineage>
        <taxon>Bacteria</taxon>
        <taxon>Bacillati</taxon>
        <taxon>Bacillota</taxon>
        <taxon>Clostridia</taxon>
        <taxon>Peptostreptococcales</taxon>
        <taxon>Anaerovoracaceae</taxon>
        <taxon>Aminipila</taxon>
    </lineage>
</organism>
<dbReference type="InterPro" id="IPR000160">
    <property type="entry name" value="GGDEF_dom"/>
</dbReference>